<gene>
    <name evidence="2" type="ORF">CU097_001806</name>
</gene>
<evidence type="ECO:0000313" key="2">
    <source>
        <dbReference type="EMBL" id="RCH90024.1"/>
    </source>
</evidence>
<proteinExistence type="predicted"/>
<comment type="caution">
    <text evidence="2">The sequence shown here is derived from an EMBL/GenBank/DDBJ whole genome shotgun (WGS) entry which is preliminary data.</text>
</comment>
<dbReference type="AlphaFoldDB" id="A0A367JJ96"/>
<feature type="region of interest" description="Disordered" evidence="1">
    <location>
        <begin position="1"/>
        <end position="20"/>
    </location>
</feature>
<organism evidence="2 3">
    <name type="scientific">Rhizopus azygosporus</name>
    <name type="common">Rhizopus microsporus var. azygosporus</name>
    <dbReference type="NCBI Taxonomy" id="86630"/>
    <lineage>
        <taxon>Eukaryota</taxon>
        <taxon>Fungi</taxon>
        <taxon>Fungi incertae sedis</taxon>
        <taxon>Mucoromycota</taxon>
        <taxon>Mucoromycotina</taxon>
        <taxon>Mucoromycetes</taxon>
        <taxon>Mucorales</taxon>
        <taxon>Mucorineae</taxon>
        <taxon>Rhizopodaceae</taxon>
        <taxon>Rhizopus</taxon>
    </lineage>
</organism>
<protein>
    <submittedName>
        <fullName evidence="2">Uncharacterized protein</fullName>
    </submittedName>
</protein>
<name>A0A367JJ96_RHIAZ</name>
<sequence length="376" mass="43270">MDEGSTPSSFDSSAMSTSSSLAPGDRILAVKSSVDGIGWNDIHCETLESFVECVYTTTMHAYSFSKFIFLRELQDMNFRIQEYINKDFFKEVWLSLVNYSRGRARARLIIEYRELINRHLDDYLRITNCQRFNFVYAQQSAIIEDINIYTVYANNVHLRFGQHLRRAVNSLFRIRQRMVDLRRDLSAQDMDDDEIKHRIRQDTILPARTFKQAISQQPINMEQLLQEPIYMKALEVLQPVLMLMMKATTLVNRDFIMMSSVTLSTTLWPSINFLVSLNVLVYPSSTVFLSSVYGPLVTLPSTAIFSAKTSWEFDDPVLSILIQQPSSCKKVDNLDFVALFKLMALVPQFSRRGSTGKQGTRQGSQWSMKIPPTLLI</sequence>
<keyword evidence="3" id="KW-1185">Reference proteome</keyword>
<dbReference type="EMBL" id="PJQL01001189">
    <property type="protein sequence ID" value="RCH90024.1"/>
    <property type="molecule type" value="Genomic_DNA"/>
</dbReference>
<dbReference type="Proteomes" id="UP000252139">
    <property type="component" value="Unassembled WGS sequence"/>
</dbReference>
<evidence type="ECO:0000313" key="3">
    <source>
        <dbReference type="Proteomes" id="UP000252139"/>
    </source>
</evidence>
<evidence type="ECO:0000256" key="1">
    <source>
        <dbReference type="SAM" id="MobiDB-lite"/>
    </source>
</evidence>
<dbReference type="OrthoDB" id="2207354at2759"/>
<reference evidence="2 3" key="1">
    <citation type="journal article" date="2018" name="G3 (Bethesda)">
        <title>Phylogenetic and Phylogenomic Definition of Rhizopus Species.</title>
        <authorList>
            <person name="Gryganskyi A.P."/>
            <person name="Golan J."/>
            <person name="Dolatabadi S."/>
            <person name="Mondo S."/>
            <person name="Robb S."/>
            <person name="Idnurm A."/>
            <person name="Muszewska A."/>
            <person name="Steczkiewicz K."/>
            <person name="Masonjones S."/>
            <person name="Liao H.L."/>
            <person name="Gajdeczka M.T."/>
            <person name="Anike F."/>
            <person name="Vuek A."/>
            <person name="Anishchenko I.M."/>
            <person name="Voigt K."/>
            <person name="de Hoog G.S."/>
            <person name="Smith M.E."/>
            <person name="Heitman J."/>
            <person name="Vilgalys R."/>
            <person name="Stajich J.E."/>
        </authorList>
    </citation>
    <scope>NUCLEOTIDE SEQUENCE [LARGE SCALE GENOMIC DNA]</scope>
    <source>
        <strain evidence="2 3">CBS 357.93</strain>
    </source>
</reference>
<accession>A0A367JJ96</accession>